<organism evidence="6 7">
    <name type="scientific">Actinomadura fulvescens</name>
    <dbReference type="NCBI Taxonomy" id="46160"/>
    <lineage>
        <taxon>Bacteria</taxon>
        <taxon>Bacillati</taxon>
        <taxon>Actinomycetota</taxon>
        <taxon>Actinomycetes</taxon>
        <taxon>Streptosporangiales</taxon>
        <taxon>Thermomonosporaceae</taxon>
        <taxon>Actinomadura</taxon>
    </lineage>
</organism>
<dbReference type="EMBL" id="BAAATD010000021">
    <property type="protein sequence ID" value="GAA2636437.1"/>
    <property type="molecule type" value="Genomic_DNA"/>
</dbReference>
<keyword evidence="2" id="KW-0815">Transposition</keyword>
<reference evidence="7" key="1">
    <citation type="journal article" date="2019" name="Int. J. Syst. Evol. Microbiol.">
        <title>The Global Catalogue of Microorganisms (GCM) 10K type strain sequencing project: providing services to taxonomists for standard genome sequencing and annotation.</title>
        <authorList>
            <consortium name="The Broad Institute Genomics Platform"/>
            <consortium name="The Broad Institute Genome Sequencing Center for Infectious Disease"/>
            <person name="Wu L."/>
            <person name="Ma J."/>
        </authorList>
    </citation>
    <scope>NUCLEOTIDE SEQUENCE [LARGE SCALE GENOMIC DNA]</scope>
    <source>
        <strain evidence="7">JCM 6833</strain>
    </source>
</reference>
<dbReference type="InterPro" id="IPR047653">
    <property type="entry name" value="Tn3-like_transpos"/>
</dbReference>
<accession>A0ABP6D845</accession>
<dbReference type="RefSeq" id="WP_344548772.1">
    <property type="nucleotide sequence ID" value="NZ_BAAATD010000021.1"/>
</dbReference>
<feature type="domain" description="Tn3 transposase DDE" evidence="5">
    <location>
        <begin position="459"/>
        <end position="864"/>
    </location>
</feature>
<evidence type="ECO:0000259" key="5">
    <source>
        <dbReference type="Pfam" id="PF01526"/>
    </source>
</evidence>
<gene>
    <name evidence="6" type="ORF">GCM10010411_89570</name>
</gene>
<keyword evidence="4" id="KW-0233">DNA recombination</keyword>
<evidence type="ECO:0000313" key="7">
    <source>
        <dbReference type="Proteomes" id="UP001501509"/>
    </source>
</evidence>
<comment type="similarity">
    <text evidence="1">Belongs to the transposase 7 family.</text>
</comment>
<evidence type="ECO:0000256" key="2">
    <source>
        <dbReference type="ARBA" id="ARBA00022578"/>
    </source>
</evidence>
<name>A0ABP6D845_9ACTN</name>
<sequence>MCDRAVLWLVEERVLLPGITTLARLVRQVQRDALEKVNVAVVTPTPVHTRRELIAALEVPGGKRVSTLEWMRTPVVKLTGTGQVEALDRASYVLGLGTGAVDLSAVAPVKLAELASYGLHAKAPKIKNLKGERRVATLVATVRHLERSSVDDALLLFDLLMSTKLLSGAARKSNVEKLKTFPRLKTAAAQMAAAWSVVLGELPGGQSTPVSVPEMMAAVERVVSRADLAAAVESVRELLPPPGEGDDGDSEWRAALVDRYATVKPFIELLASVVPWGCTEAGTPILAGLRGLPKLIAAKKPGVDHIRGLEGLVTGSWRRLVFANPKLAAPLIDRPAFVFAVLEQLHDALRRRDVYAVGADKWGDPRVQLIAPRVWVRERDTVLTALGLPADPREHLAELADILDGAYRQVGAGLATNEAAQIADGKLSLARLEAAPYPDGYQAVHDAVAAMLPRIDYPELLLEVNARAGFLDAMPHISGSEARRDDLDLSLAALLVARSCNIGLRPVAKAGTAALGENRLIGVEKGYFHGEGIAVAAAVLVGKQAEIPITADWGGGMVASTDGLRFVVPVRSLHARPSPLYFGIGKRPRGTTWLNTVSDKVMGLGGLVVPGTLRDSLYILDAIHRLDATEHPDVITTDQGSYSDIVYGMFAACGYQFAPRHADITDTQLWWIDTAMLDGEITRDHRASNGWGAFNTLALRRVSVPVIVAEWEDMMRVAGSLATSKVRAYDLIKVMTAGGRLTGLGNAFAHYGRIFKTLHLLQVIHVEAYRRMIGTQLNIGESRHDLARNVFFGNLGRLARGYERGMENQLGALGLGLNAITWWNSLYVDAAVNRLEAGGLSVGPQIRARLSPLLFAHINFHGSYPIQRPDLQGHLRDLHDANRDVPAPQEW</sequence>
<keyword evidence="3" id="KW-0238">DNA-binding</keyword>
<dbReference type="InterPro" id="IPR002513">
    <property type="entry name" value="Tn3_Tnp_DDE_dom"/>
</dbReference>
<dbReference type="Pfam" id="PF01526">
    <property type="entry name" value="DDE_Tnp_Tn3"/>
    <property type="match status" value="1"/>
</dbReference>
<keyword evidence="7" id="KW-1185">Reference proteome</keyword>
<dbReference type="Proteomes" id="UP001501509">
    <property type="component" value="Unassembled WGS sequence"/>
</dbReference>
<proteinExistence type="inferred from homology"/>
<evidence type="ECO:0000313" key="6">
    <source>
        <dbReference type="EMBL" id="GAA2636437.1"/>
    </source>
</evidence>
<comment type="caution">
    <text evidence="6">The sequence shown here is derived from an EMBL/GenBank/DDBJ whole genome shotgun (WGS) entry which is preliminary data.</text>
</comment>
<evidence type="ECO:0000256" key="1">
    <source>
        <dbReference type="ARBA" id="ARBA00009402"/>
    </source>
</evidence>
<dbReference type="NCBIfam" id="NF033527">
    <property type="entry name" value="transpos_Tn3"/>
    <property type="match status" value="1"/>
</dbReference>
<evidence type="ECO:0000256" key="4">
    <source>
        <dbReference type="ARBA" id="ARBA00023172"/>
    </source>
</evidence>
<evidence type="ECO:0000256" key="3">
    <source>
        <dbReference type="ARBA" id="ARBA00023125"/>
    </source>
</evidence>
<protein>
    <submittedName>
        <fullName evidence="6">Tn3-like element Tn3 family transposase</fullName>
    </submittedName>
</protein>